<dbReference type="Proteomes" id="UP000469558">
    <property type="component" value="Unassembled WGS sequence"/>
</dbReference>
<name>A0A8T9C0J6_9HELO</name>
<keyword evidence="2" id="KW-1185">Reference proteome</keyword>
<sequence>MAQSFEGEIVLVTSGSGIGRATSIKMVFLGATLAPQTSTKPPFSDPHFVPQLPTHSCHRTFHLSFRHQQLVFVVQISKYERINHIFNCAGINPTKCPTEDITDEYWDGS</sequence>
<dbReference type="EMBL" id="QGMK01001237">
    <property type="protein sequence ID" value="TVY71417.1"/>
    <property type="molecule type" value="Genomic_DNA"/>
</dbReference>
<evidence type="ECO:0000313" key="2">
    <source>
        <dbReference type="Proteomes" id="UP000469558"/>
    </source>
</evidence>
<dbReference type="AlphaFoldDB" id="A0A8T9C0J6"/>
<dbReference type="InterPro" id="IPR036291">
    <property type="entry name" value="NAD(P)-bd_dom_sf"/>
</dbReference>
<organism evidence="1 2">
    <name type="scientific">Lachnellula suecica</name>
    <dbReference type="NCBI Taxonomy" id="602035"/>
    <lineage>
        <taxon>Eukaryota</taxon>
        <taxon>Fungi</taxon>
        <taxon>Dikarya</taxon>
        <taxon>Ascomycota</taxon>
        <taxon>Pezizomycotina</taxon>
        <taxon>Leotiomycetes</taxon>
        <taxon>Helotiales</taxon>
        <taxon>Lachnaceae</taxon>
        <taxon>Lachnellula</taxon>
    </lineage>
</organism>
<dbReference type="SUPFAM" id="SSF51735">
    <property type="entry name" value="NAD(P)-binding Rossmann-fold domains"/>
    <property type="match status" value="1"/>
</dbReference>
<dbReference type="OrthoDB" id="1669814at2759"/>
<dbReference type="Gene3D" id="3.40.50.720">
    <property type="entry name" value="NAD(P)-binding Rossmann-like Domain"/>
    <property type="match status" value="1"/>
</dbReference>
<accession>A0A8T9C0J6</accession>
<comment type="caution">
    <text evidence="1">The sequence shown here is derived from an EMBL/GenBank/DDBJ whole genome shotgun (WGS) entry which is preliminary data.</text>
</comment>
<protein>
    <submittedName>
        <fullName evidence="1">Uncharacterized protein</fullName>
    </submittedName>
</protein>
<reference evidence="1 2" key="1">
    <citation type="submission" date="2018-05" db="EMBL/GenBank/DDBJ databases">
        <title>Genome sequencing and assembly of the regulated plant pathogen Lachnellula willkommii and related sister species for the development of diagnostic species identification markers.</title>
        <authorList>
            <person name="Giroux E."/>
            <person name="Bilodeau G."/>
        </authorList>
    </citation>
    <scope>NUCLEOTIDE SEQUENCE [LARGE SCALE GENOMIC DNA]</scope>
    <source>
        <strain evidence="1 2">CBS 268.59</strain>
    </source>
</reference>
<proteinExistence type="predicted"/>
<evidence type="ECO:0000313" key="1">
    <source>
        <dbReference type="EMBL" id="TVY71417.1"/>
    </source>
</evidence>
<gene>
    <name evidence="1" type="ORF">LSUE1_G005364</name>
</gene>